<evidence type="ECO:0000313" key="1">
    <source>
        <dbReference type="EMBL" id="KAF6146159.1"/>
    </source>
</evidence>
<gene>
    <name evidence="1" type="ORF">GIB67_015597</name>
</gene>
<dbReference type="AlphaFoldDB" id="A0A7J7LUA4"/>
<organism evidence="1 2">
    <name type="scientific">Kingdonia uniflora</name>
    <dbReference type="NCBI Taxonomy" id="39325"/>
    <lineage>
        <taxon>Eukaryota</taxon>
        <taxon>Viridiplantae</taxon>
        <taxon>Streptophyta</taxon>
        <taxon>Embryophyta</taxon>
        <taxon>Tracheophyta</taxon>
        <taxon>Spermatophyta</taxon>
        <taxon>Magnoliopsida</taxon>
        <taxon>Ranunculales</taxon>
        <taxon>Circaeasteraceae</taxon>
        <taxon>Kingdonia</taxon>
    </lineage>
</organism>
<protein>
    <submittedName>
        <fullName evidence="1">Uncharacterized protein</fullName>
    </submittedName>
</protein>
<evidence type="ECO:0000313" key="2">
    <source>
        <dbReference type="Proteomes" id="UP000541444"/>
    </source>
</evidence>
<sequence>MALAWSFLPFFKLSTSGKSWTRWSDLSQTTQSGIATWLTDKVVGSCSLFPISKFSILLRIVLRVTD</sequence>
<keyword evidence="2" id="KW-1185">Reference proteome</keyword>
<feature type="non-terminal residue" evidence="1">
    <location>
        <position position="66"/>
    </location>
</feature>
<dbReference type="Proteomes" id="UP000541444">
    <property type="component" value="Unassembled WGS sequence"/>
</dbReference>
<comment type="caution">
    <text evidence="1">The sequence shown here is derived from an EMBL/GenBank/DDBJ whole genome shotgun (WGS) entry which is preliminary data.</text>
</comment>
<dbReference type="EMBL" id="JACGCM010002006">
    <property type="protein sequence ID" value="KAF6146159.1"/>
    <property type="molecule type" value="Genomic_DNA"/>
</dbReference>
<reference evidence="1 2" key="1">
    <citation type="journal article" date="2020" name="IScience">
        <title>Genome Sequencing of the Endangered Kingdonia uniflora (Circaeasteraceae, Ranunculales) Reveals Potential Mechanisms of Evolutionary Specialization.</title>
        <authorList>
            <person name="Sun Y."/>
            <person name="Deng T."/>
            <person name="Zhang A."/>
            <person name="Moore M.J."/>
            <person name="Landis J.B."/>
            <person name="Lin N."/>
            <person name="Zhang H."/>
            <person name="Zhang X."/>
            <person name="Huang J."/>
            <person name="Zhang X."/>
            <person name="Sun H."/>
            <person name="Wang H."/>
        </authorList>
    </citation>
    <scope>NUCLEOTIDE SEQUENCE [LARGE SCALE GENOMIC DNA]</scope>
    <source>
        <strain evidence="1">TB1705</strain>
        <tissue evidence="1">Leaf</tissue>
    </source>
</reference>
<name>A0A7J7LUA4_9MAGN</name>
<accession>A0A7J7LUA4</accession>
<proteinExistence type="predicted"/>